<sequence>MAFPEANLTKSSVKKLKDDSKITNSLPNHLEFINKHLPFDKTSIILSFEVTDEHQTLENYKSQKFFNNFVQNYYNSKLKLSNLMDSIFCTMSTEDDKKSYCIKIELNKHELLLFSPMSKNNLLTNLKKHKQMFMNQIDNVQNRYRNMKTKTLVTLDKKRGESEVDQIDRDSLQKKLLKVVNIKQIELQKDSNKDNPNTKEESCQEVTWYNIFHHSIFGKPNFC</sequence>
<feature type="coiled-coil region" evidence="1">
    <location>
        <begin position="123"/>
        <end position="150"/>
    </location>
</feature>
<dbReference type="AlphaFoldDB" id="A0A1B7TDH3"/>
<dbReference type="OrthoDB" id="4097100at2759"/>
<keyword evidence="1" id="KW-0175">Coiled coil</keyword>
<keyword evidence="3" id="KW-1185">Reference proteome</keyword>
<protein>
    <submittedName>
        <fullName evidence="2">Uncharacterized protein</fullName>
    </submittedName>
</protein>
<evidence type="ECO:0000256" key="1">
    <source>
        <dbReference type="SAM" id="Coils"/>
    </source>
</evidence>
<evidence type="ECO:0000313" key="3">
    <source>
        <dbReference type="Proteomes" id="UP000092321"/>
    </source>
</evidence>
<comment type="caution">
    <text evidence="2">The sequence shown here is derived from an EMBL/GenBank/DDBJ whole genome shotgun (WGS) entry which is preliminary data.</text>
</comment>
<dbReference type="EMBL" id="LXPE01000013">
    <property type="protein sequence ID" value="OBA26757.1"/>
    <property type="molecule type" value="Genomic_DNA"/>
</dbReference>
<evidence type="ECO:0000313" key="2">
    <source>
        <dbReference type="EMBL" id="OBA26757.1"/>
    </source>
</evidence>
<organism evidence="2 3">
    <name type="scientific">Hanseniaspora valbyensis NRRL Y-1626</name>
    <dbReference type="NCBI Taxonomy" id="766949"/>
    <lineage>
        <taxon>Eukaryota</taxon>
        <taxon>Fungi</taxon>
        <taxon>Dikarya</taxon>
        <taxon>Ascomycota</taxon>
        <taxon>Saccharomycotina</taxon>
        <taxon>Saccharomycetes</taxon>
        <taxon>Saccharomycodales</taxon>
        <taxon>Saccharomycodaceae</taxon>
        <taxon>Hanseniaspora</taxon>
    </lineage>
</organism>
<name>A0A1B7TDH3_9ASCO</name>
<gene>
    <name evidence="2" type="ORF">HANVADRAFT_48804</name>
</gene>
<accession>A0A1B7TDH3</accession>
<dbReference type="Proteomes" id="UP000092321">
    <property type="component" value="Unassembled WGS sequence"/>
</dbReference>
<reference evidence="3" key="1">
    <citation type="journal article" date="2016" name="Proc. Natl. Acad. Sci. U.S.A.">
        <title>Comparative genomics of biotechnologically important yeasts.</title>
        <authorList>
            <person name="Riley R."/>
            <person name="Haridas S."/>
            <person name="Wolfe K.H."/>
            <person name="Lopes M.R."/>
            <person name="Hittinger C.T."/>
            <person name="Goeker M."/>
            <person name="Salamov A.A."/>
            <person name="Wisecaver J.H."/>
            <person name="Long T.M."/>
            <person name="Calvey C.H."/>
            <person name="Aerts A.L."/>
            <person name="Barry K.W."/>
            <person name="Choi C."/>
            <person name="Clum A."/>
            <person name="Coughlan A.Y."/>
            <person name="Deshpande S."/>
            <person name="Douglass A.P."/>
            <person name="Hanson S.J."/>
            <person name="Klenk H.-P."/>
            <person name="LaButti K.M."/>
            <person name="Lapidus A."/>
            <person name="Lindquist E.A."/>
            <person name="Lipzen A.M."/>
            <person name="Meier-Kolthoff J.P."/>
            <person name="Ohm R.A."/>
            <person name="Otillar R.P."/>
            <person name="Pangilinan J.L."/>
            <person name="Peng Y."/>
            <person name="Rokas A."/>
            <person name="Rosa C.A."/>
            <person name="Scheuner C."/>
            <person name="Sibirny A.A."/>
            <person name="Slot J.C."/>
            <person name="Stielow J.B."/>
            <person name="Sun H."/>
            <person name="Kurtzman C.P."/>
            <person name="Blackwell M."/>
            <person name="Grigoriev I.V."/>
            <person name="Jeffries T.W."/>
        </authorList>
    </citation>
    <scope>NUCLEOTIDE SEQUENCE [LARGE SCALE GENOMIC DNA]</scope>
    <source>
        <strain evidence="3">NRRL Y-1626</strain>
    </source>
</reference>
<proteinExistence type="predicted"/>